<accession>A0A068QKS6</accession>
<gene>
    <name evidence="2" type="primary">071R</name>
    <name evidence="2" type="ORF">IIV31_071R</name>
</gene>
<proteinExistence type="predicted"/>
<dbReference type="GeneID" id="19738655"/>
<evidence type="ECO:0000313" key="2">
    <source>
        <dbReference type="EMBL" id="CCV02443.1"/>
    </source>
</evidence>
<protein>
    <submittedName>
        <fullName evidence="2">Uncharacterized protein</fullName>
    </submittedName>
</protein>
<name>A0A068QKS6_9VIRU</name>
<sequence>MYCGNNRRDPRVVNGTLVIGNRYQCLQKGVGKGLTLPPNTGEYEPIFVEKIYCGKKNSLPRGYDRFGSNSQCFQKGVGVGKRIQTSSTRVSSEDIYYDADDRSFSSTARRRSPVRRRSPSPRRQRRSPVRRRSPSPRRQRRSPVRRRRSHSR</sequence>
<dbReference type="KEGG" id="vg:19738655"/>
<feature type="compositionally biased region" description="Basic residues" evidence="1">
    <location>
        <begin position="108"/>
        <end position="152"/>
    </location>
</feature>
<dbReference type="RefSeq" id="YP_009046685.1">
    <property type="nucleotide sequence ID" value="NC_024451.1"/>
</dbReference>
<evidence type="ECO:0000256" key="1">
    <source>
        <dbReference type="SAM" id="MobiDB-lite"/>
    </source>
</evidence>
<organism evidence="2 3">
    <name type="scientific">Armadillidium vulgare iridescent virus</name>
    <dbReference type="NCBI Taxonomy" id="72201"/>
    <lineage>
        <taxon>Viruses</taxon>
        <taxon>Varidnaviria</taxon>
        <taxon>Bamfordvirae</taxon>
        <taxon>Nucleocytoviricota</taxon>
        <taxon>Megaviricetes</taxon>
        <taxon>Pimascovirales</taxon>
        <taxon>Pimascovirales incertae sedis</taxon>
        <taxon>Iridoviridae</taxon>
        <taxon>Betairidovirinae</taxon>
        <taxon>Iridovirus</taxon>
        <taxon>Iridovirus armadillidium1</taxon>
        <taxon>Invertebrate iridescent virus 31</taxon>
    </lineage>
</organism>
<feature type="region of interest" description="Disordered" evidence="1">
    <location>
        <begin position="75"/>
        <end position="152"/>
    </location>
</feature>
<keyword evidence="3" id="KW-1185">Reference proteome</keyword>
<evidence type="ECO:0000313" key="3">
    <source>
        <dbReference type="Proteomes" id="UP000114278"/>
    </source>
</evidence>
<dbReference type="Proteomes" id="UP000114278">
    <property type="component" value="Segment"/>
</dbReference>
<reference evidence="2 3" key="1">
    <citation type="journal article" date="2014" name="J. Gen. Virol.">
        <title>Genome sequence of a crustacean iridovirus, IIV31, isolated from the pill bug, Armadillidium vulgare.</title>
        <authorList>
            <person name="Piegu B."/>
            <person name="Guizard S."/>
            <person name="Yeping T."/>
            <person name="Cruaud C."/>
            <person name="Asgari S."/>
            <person name="Bideshi D.K."/>
            <person name="Federici B.A."/>
            <person name="Bigot Y."/>
        </authorList>
    </citation>
    <scope>NUCLEOTIDE SEQUENCE [LARGE SCALE GENOMIC DNA]</scope>
</reference>
<dbReference type="EMBL" id="HF920637">
    <property type="protein sequence ID" value="CCV02443.1"/>
    <property type="molecule type" value="Genomic_DNA"/>
</dbReference>